<dbReference type="PANTHER" id="PTHR43747:SF1">
    <property type="entry name" value="SLR1998 PROTEIN"/>
    <property type="match status" value="1"/>
</dbReference>
<dbReference type="Proteomes" id="UP000597444">
    <property type="component" value="Unassembled WGS sequence"/>
</dbReference>
<accession>A0A8J3IEM2</accession>
<evidence type="ECO:0000313" key="4">
    <source>
        <dbReference type="Proteomes" id="UP000597444"/>
    </source>
</evidence>
<evidence type="ECO:0000313" key="3">
    <source>
        <dbReference type="EMBL" id="GHO91085.1"/>
    </source>
</evidence>
<dbReference type="Gene3D" id="3.50.50.60">
    <property type="entry name" value="FAD/NAD(P)-binding domain"/>
    <property type="match status" value="1"/>
</dbReference>
<proteinExistence type="inferred from homology"/>
<sequence>MSFSQSCRSPSHHAVVIGGGIAGLLAARVLLNYFDQVTLIERDHYPEEPVARSGIPQGTHVHILFMRGQQILEDFFPGIKDKLVKRGAIEADFSNDYLYRFQSGWLPRAPSQLQGYACTRLLLEWQIRQELQAYQRVQIIEGHEVVGLLSSNNRQAVTGVRLRERQPERAGESQSRPLHADLVIDASGRFSHAPRWLEELGYQPPLETVVNAFLGYATRVYAPPTDHSRTWKGMLIQSNPPENLRTGFVWSVEGNRWQVLLVGAGKDYPPTQEADFLTFAKGLIDPLLYEVIRDAQPLSPIYSYRRTENRLRHFERLKRQPEKFIVLGDACCALNPIYGQGMTVAALGTVALDTWLGDKHSDGSQRGRSQDFQKKLARVNALAWQFATGSDYRVPGNEGKALNWASRLQHRYMDSLMEMLPTDKEVHDAFMEVLHLKQPPGILLHPNFLLKVLGHRQRPRDTEPTSSVKHS</sequence>
<dbReference type="SUPFAM" id="SSF51905">
    <property type="entry name" value="FAD/NAD(P)-binding domain"/>
    <property type="match status" value="1"/>
</dbReference>
<dbReference type="Pfam" id="PF01494">
    <property type="entry name" value="FAD_binding_3"/>
    <property type="match status" value="1"/>
</dbReference>
<reference evidence="3" key="1">
    <citation type="submission" date="2020-10" db="EMBL/GenBank/DDBJ databases">
        <title>Taxonomic study of unclassified bacteria belonging to the class Ktedonobacteria.</title>
        <authorList>
            <person name="Yabe S."/>
            <person name="Wang C.M."/>
            <person name="Zheng Y."/>
            <person name="Sakai Y."/>
            <person name="Cavaletti L."/>
            <person name="Monciardini P."/>
            <person name="Donadio S."/>
        </authorList>
    </citation>
    <scope>NUCLEOTIDE SEQUENCE</scope>
    <source>
        <strain evidence="3">ID150040</strain>
    </source>
</reference>
<evidence type="ECO:0000256" key="1">
    <source>
        <dbReference type="ARBA" id="ARBA00038396"/>
    </source>
</evidence>
<dbReference type="InterPro" id="IPR036188">
    <property type="entry name" value="FAD/NAD-bd_sf"/>
</dbReference>
<comment type="caution">
    <text evidence="3">The sequence shown here is derived from an EMBL/GenBank/DDBJ whole genome shotgun (WGS) entry which is preliminary data.</text>
</comment>
<dbReference type="PANTHER" id="PTHR43747">
    <property type="entry name" value="FAD-BINDING PROTEIN"/>
    <property type="match status" value="1"/>
</dbReference>
<feature type="domain" description="FAD-binding" evidence="2">
    <location>
        <begin position="14"/>
        <end position="352"/>
    </location>
</feature>
<dbReference type="AlphaFoldDB" id="A0A8J3IEM2"/>
<dbReference type="EMBL" id="BNJK01000001">
    <property type="protein sequence ID" value="GHO91085.1"/>
    <property type="molecule type" value="Genomic_DNA"/>
</dbReference>
<evidence type="ECO:0000259" key="2">
    <source>
        <dbReference type="Pfam" id="PF01494"/>
    </source>
</evidence>
<keyword evidence="4" id="KW-1185">Reference proteome</keyword>
<protein>
    <recommendedName>
        <fullName evidence="2">FAD-binding domain-containing protein</fullName>
    </recommendedName>
</protein>
<gene>
    <name evidence="3" type="ORF">KSF_011330</name>
</gene>
<dbReference type="InterPro" id="IPR050816">
    <property type="entry name" value="Flavin-dep_Halogenase_NPB"/>
</dbReference>
<name>A0A8J3IEM2_9CHLR</name>
<organism evidence="3 4">
    <name type="scientific">Reticulibacter mediterranei</name>
    <dbReference type="NCBI Taxonomy" id="2778369"/>
    <lineage>
        <taxon>Bacteria</taxon>
        <taxon>Bacillati</taxon>
        <taxon>Chloroflexota</taxon>
        <taxon>Ktedonobacteria</taxon>
        <taxon>Ktedonobacterales</taxon>
        <taxon>Reticulibacteraceae</taxon>
        <taxon>Reticulibacter</taxon>
    </lineage>
</organism>
<dbReference type="InterPro" id="IPR002938">
    <property type="entry name" value="FAD-bd"/>
</dbReference>
<dbReference type="RefSeq" id="WP_220202005.1">
    <property type="nucleotide sequence ID" value="NZ_BNJK01000001.1"/>
</dbReference>
<dbReference type="GO" id="GO:0071949">
    <property type="term" value="F:FAD binding"/>
    <property type="evidence" value="ECO:0007669"/>
    <property type="project" value="InterPro"/>
</dbReference>
<comment type="similarity">
    <text evidence="1">Belongs to the flavin-dependent halogenase family. Bacterial tryptophan halogenase subfamily.</text>
</comment>